<accession>A0A9D1XKQ5</accession>
<proteinExistence type="inferred from homology"/>
<dbReference type="InterPro" id="IPR013785">
    <property type="entry name" value="Aldolase_TIM"/>
</dbReference>
<dbReference type="GO" id="GO:0016491">
    <property type="term" value="F:oxidoreductase activity"/>
    <property type="evidence" value="ECO:0007669"/>
    <property type="project" value="UniProtKB-KW"/>
</dbReference>
<keyword evidence="4" id="KW-0285">Flavoprotein</keyword>
<gene>
    <name evidence="12" type="ORF">H9980_05085</name>
</gene>
<comment type="cofactor">
    <cofactor evidence="1">
        <name>FMN</name>
        <dbReference type="ChEBI" id="CHEBI:58210"/>
    </cofactor>
</comment>
<evidence type="ECO:0000256" key="5">
    <source>
        <dbReference type="ARBA" id="ARBA00022643"/>
    </source>
</evidence>
<reference evidence="12" key="2">
    <citation type="submission" date="2021-04" db="EMBL/GenBank/DDBJ databases">
        <authorList>
            <person name="Gilroy R."/>
        </authorList>
    </citation>
    <scope>NUCLEOTIDE SEQUENCE</scope>
    <source>
        <strain evidence="12">ChiGjej1B1-14440</strain>
    </source>
</reference>
<dbReference type="Gene3D" id="3.20.20.70">
    <property type="entry name" value="Aldolase class I"/>
    <property type="match status" value="1"/>
</dbReference>
<feature type="domain" description="NADH:flavin oxidoreductase/NADH oxidase N-terminal" evidence="10">
    <location>
        <begin position="10"/>
        <end position="332"/>
    </location>
</feature>
<dbReference type="InterPro" id="IPR001155">
    <property type="entry name" value="OxRdtase_FMN_N"/>
</dbReference>
<keyword evidence="5" id="KW-0288">FMN</keyword>
<dbReference type="Pfam" id="PF07992">
    <property type="entry name" value="Pyr_redox_2"/>
    <property type="match status" value="1"/>
</dbReference>
<protein>
    <submittedName>
        <fullName evidence="12">NAD(P)/FAD-dependent oxidoreductase</fullName>
    </submittedName>
</protein>
<evidence type="ECO:0000259" key="11">
    <source>
        <dbReference type="Pfam" id="PF07992"/>
    </source>
</evidence>
<dbReference type="SUPFAM" id="SSF51905">
    <property type="entry name" value="FAD/NAD(P)-binding domain"/>
    <property type="match status" value="1"/>
</dbReference>
<dbReference type="PRINTS" id="PR00469">
    <property type="entry name" value="PNDRDTASEII"/>
</dbReference>
<keyword evidence="6" id="KW-0479">Metal-binding</keyword>
<evidence type="ECO:0000256" key="9">
    <source>
        <dbReference type="ARBA" id="ARBA00023014"/>
    </source>
</evidence>
<evidence type="ECO:0000313" key="12">
    <source>
        <dbReference type="EMBL" id="HIX81333.1"/>
    </source>
</evidence>
<dbReference type="Gene3D" id="3.40.50.720">
    <property type="entry name" value="NAD(P)-binding Rossmann-like Domain"/>
    <property type="match status" value="1"/>
</dbReference>
<evidence type="ECO:0000259" key="10">
    <source>
        <dbReference type="Pfam" id="PF00724"/>
    </source>
</evidence>
<dbReference type="GO" id="GO:0046872">
    <property type="term" value="F:metal ion binding"/>
    <property type="evidence" value="ECO:0007669"/>
    <property type="project" value="UniProtKB-KW"/>
</dbReference>
<comment type="cofactor">
    <cofactor evidence="2">
        <name>[4Fe-4S] cluster</name>
        <dbReference type="ChEBI" id="CHEBI:49883"/>
    </cofactor>
</comment>
<sequence>MDMDKNYSALFEPMKIGKLEIKNRLVVPAMDSHYTDENHQFTNQALNYYGERALGGFGLITTEFLCVSEEGLAEKTQAGIYDDCFIPMLTKLTQRVHENGSYIFAQLQHSGRLQGKGTTKLPAVGASNIPDVSKPNTIHELTTEEISVIIDKFVASALRAKKAGFDGVEIHGAHGYLLAQFLSKGVNKRVDRYGGNITNRARIVCEIIEEIKKACGNDYPVVVRTSGAEEYYGGNDIEDAVAQAMLFEQAGADAIHISYGTAIQSYYVKNGFNIDNVKKVKDAINIPVIGVGRINDATLALSAIKRKAMDFVALGRQSICDPHFPNKVKNGQINEILTCTGCMQRCLYTTSFEDGFGTSCMINPFSGKENVWKIEKAKQAKKIAIIGGGPAGLQAAWILGKKGHQVTVYEKEATAGGQYRLASVPVMKQDLAKTISTYLAFCQKYNVTVKYQTTATKELLATENFNEIIVATGSLPIIPRISGIDNSNVYKANDILSFKQVFKNQKVLVLGAGLVGVETAELIGEYGNQVTVVDMLDKAAPLAAKRPRQNLLEHVKQLGINILLNSKVLKINSDGIVYQQDGNEKTLTGFDAIVLAFGSKPNDELYQDIKDLGNVYVIGDALKAGDAKKAIYEATKLALKL</sequence>
<keyword evidence="9" id="KW-0411">Iron-sulfur</keyword>
<dbReference type="CDD" id="cd02803">
    <property type="entry name" value="OYE_like_FMN_family"/>
    <property type="match status" value="1"/>
</dbReference>
<name>A0A9D1XKQ5_9FIRM</name>
<dbReference type="Proteomes" id="UP000886724">
    <property type="component" value="Unassembled WGS sequence"/>
</dbReference>
<dbReference type="InterPro" id="IPR023753">
    <property type="entry name" value="FAD/NAD-binding_dom"/>
</dbReference>
<comment type="similarity">
    <text evidence="3">In the N-terminal section; belongs to the NADH:flavin oxidoreductase/NADH oxidase family.</text>
</comment>
<evidence type="ECO:0000256" key="7">
    <source>
        <dbReference type="ARBA" id="ARBA00023002"/>
    </source>
</evidence>
<dbReference type="EMBL" id="DXET01000113">
    <property type="protein sequence ID" value="HIX81333.1"/>
    <property type="molecule type" value="Genomic_DNA"/>
</dbReference>
<evidence type="ECO:0000256" key="6">
    <source>
        <dbReference type="ARBA" id="ARBA00022723"/>
    </source>
</evidence>
<reference evidence="12" key="1">
    <citation type="journal article" date="2021" name="PeerJ">
        <title>Extensive microbial diversity within the chicken gut microbiome revealed by metagenomics and culture.</title>
        <authorList>
            <person name="Gilroy R."/>
            <person name="Ravi A."/>
            <person name="Getino M."/>
            <person name="Pursley I."/>
            <person name="Horton D.L."/>
            <person name="Alikhan N.F."/>
            <person name="Baker D."/>
            <person name="Gharbi K."/>
            <person name="Hall N."/>
            <person name="Watson M."/>
            <person name="Adriaenssens E.M."/>
            <person name="Foster-Nyarko E."/>
            <person name="Jarju S."/>
            <person name="Secka A."/>
            <person name="Antonio M."/>
            <person name="Oren A."/>
            <person name="Chaudhuri R.R."/>
            <person name="La Ragione R."/>
            <person name="Hildebrand F."/>
            <person name="Pallen M.J."/>
        </authorList>
    </citation>
    <scope>NUCLEOTIDE SEQUENCE</scope>
    <source>
        <strain evidence="12">ChiGjej1B1-14440</strain>
    </source>
</reference>
<organism evidence="12 13">
    <name type="scientific">Candidatus Erysipelatoclostridium merdavium</name>
    <dbReference type="NCBI Taxonomy" id="2838566"/>
    <lineage>
        <taxon>Bacteria</taxon>
        <taxon>Bacillati</taxon>
        <taxon>Bacillota</taxon>
        <taxon>Erysipelotrichia</taxon>
        <taxon>Erysipelotrichales</taxon>
        <taxon>Erysipelotrichales incertae sedis</taxon>
    </lineage>
</organism>
<comment type="caution">
    <text evidence="12">The sequence shown here is derived from an EMBL/GenBank/DDBJ whole genome shotgun (WGS) entry which is preliminary data.</text>
</comment>
<evidence type="ECO:0000256" key="4">
    <source>
        <dbReference type="ARBA" id="ARBA00022630"/>
    </source>
</evidence>
<evidence type="ECO:0000256" key="1">
    <source>
        <dbReference type="ARBA" id="ARBA00001917"/>
    </source>
</evidence>
<dbReference type="GO" id="GO:0051536">
    <property type="term" value="F:iron-sulfur cluster binding"/>
    <property type="evidence" value="ECO:0007669"/>
    <property type="project" value="UniProtKB-KW"/>
</dbReference>
<dbReference type="Gene3D" id="3.50.50.60">
    <property type="entry name" value="FAD/NAD(P)-binding domain"/>
    <property type="match status" value="1"/>
</dbReference>
<keyword evidence="7" id="KW-0560">Oxidoreductase</keyword>
<dbReference type="PANTHER" id="PTHR42917">
    <property type="entry name" value="2,4-DIENOYL-COA REDUCTASE"/>
    <property type="match status" value="1"/>
</dbReference>
<evidence type="ECO:0000256" key="2">
    <source>
        <dbReference type="ARBA" id="ARBA00001966"/>
    </source>
</evidence>
<dbReference type="PRINTS" id="PR00368">
    <property type="entry name" value="FADPNR"/>
</dbReference>
<dbReference type="InterPro" id="IPR051793">
    <property type="entry name" value="NADH:flavin_oxidoreductase"/>
</dbReference>
<dbReference type="Pfam" id="PF00724">
    <property type="entry name" value="Oxidored_FMN"/>
    <property type="match status" value="1"/>
</dbReference>
<dbReference type="GO" id="GO:0010181">
    <property type="term" value="F:FMN binding"/>
    <property type="evidence" value="ECO:0007669"/>
    <property type="project" value="InterPro"/>
</dbReference>
<evidence type="ECO:0000256" key="3">
    <source>
        <dbReference type="ARBA" id="ARBA00011048"/>
    </source>
</evidence>
<dbReference type="PANTHER" id="PTHR42917:SF2">
    <property type="entry name" value="2,4-DIENOYL-COA REDUCTASE [(2E)-ENOYL-COA-PRODUCING]"/>
    <property type="match status" value="1"/>
</dbReference>
<evidence type="ECO:0000256" key="8">
    <source>
        <dbReference type="ARBA" id="ARBA00023004"/>
    </source>
</evidence>
<keyword evidence="8" id="KW-0408">Iron</keyword>
<dbReference type="InterPro" id="IPR036188">
    <property type="entry name" value="FAD/NAD-bd_sf"/>
</dbReference>
<dbReference type="AlphaFoldDB" id="A0A9D1XKQ5"/>
<evidence type="ECO:0000313" key="13">
    <source>
        <dbReference type="Proteomes" id="UP000886724"/>
    </source>
</evidence>
<dbReference type="SUPFAM" id="SSF51395">
    <property type="entry name" value="FMN-linked oxidoreductases"/>
    <property type="match status" value="1"/>
</dbReference>
<feature type="domain" description="FAD/NAD(P)-binding" evidence="11">
    <location>
        <begin position="382"/>
        <end position="608"/>
    </location>
</feature>